<organism evidence="1">
    <name type="scientific">Equus caballus</name>
    <name type="common">Horse</name>
    <dbReference type="NCBI Taxonomy" id="9796"/>
    <lineage>
        <taxon>Eukaryota</taxon>
        <taxon>Metazoa</taxon>
        <taxon>Chordata</taxon>
        <taxon>Craniata</taxon>
        <taxon>Vertebrata</taxon>
        <taxon>Euteleostomi</taxon>
        <taxon>Mammalia</taxon>
        <taxon>Eutheria</taxon>
        <taxon>Laurasiatheria</taxon>
        <taxon>Perissodactyla</taxon>
        <taxon>Equidae</taxon>
        <taxon>Equus</taxon>
    </lineage>
</organism>
<sequence length="54" mass="6076">HAEHWAGGKLQLTSQTCEQRLHSLHQLGGLCNCPTSHFWLSRITTVSYPSPQCE</sequence>
<dbReference type="HOGENOM" id="CLU_3055672_0_0_1"/>
<dbReference type="AlphaFoldDB" id="Q5EG11"/>
<dbReference type="EMBL" id="AY885563">
    <property type="protein sequence ID" value="AAW83219.1"/>
    <property type="molecule type" value="mRNA"/>
</dbReference>
<feature type="non-terminal residue" evidence="1">
    <location>
        <position position="54"/>
    </location>
</feature>
<name>Q5EG11_HORSE</name>
<evidence type="ECO:0000313" key="1">
    <source>
        <dbReference type="EMBL" id="AAW83219.1"/>
    </source>
</evidence>
<feature type="non-terminal residue" evidence="1">
    <location>
        <position position="1"/>
    </location>
</feature>
<accession>Q5EG11</accession>
<protein>
    <submittedName>
        <fullName evidence="1">Secretoglobin</fullName>
    </submittedName>
</protein>
<proteinExistence type="evidence at transcript level"/>
<reference evidence="1" key="1">
    <citation type="submission" date="2005-01" db="EMBL/GenBank/DDBJ databases">
        <title>Equine putative lymphocyte secretoglobin.</title>
        <authorList>
            <person name="Katavolos P."/>
            <person name="Bienzle D."/>
        </authorList>
    </citation>
    <scope>NUCLEOTIDE SEQUENCE</scope>
    <source>
        <strain evidence="1">802405</strain>
    </source>
</reference>